<comment type="caution">
    <text evidence="12">The sequence shown here is derived from an EMBL/GenBank/DDBJ whole genome shotgun (WGS) entry which is preliminary data.</text>
</comment>
<name>A0ABD0VM81_DENTH</name>
<keyword evidence="1 9" id="KW-0479">Metal-binding</keyword>
<evidence type="ECO:0000256" key="5">
    <source>
        <dbReference type="ARBA" id="ARBA00023125"/>
    </source>
</evidence>
<dbReference type="GO" id="GO:0005634">
    <property type="term" value="C:nucleus"/>
    <property type="evidence" value="ECO:0007669"/>
    <property type="project" value="UniProtKB-SubCell"/>
</dbReference>
<dbReference type="Pfam" id="PF02701">
    <property type="entry name" value="Zn_ribbon_Dof"/>
    <property type="match status" value="1"/>
</dbReference>
<keyword evidence="7 8" id="KW-0539">Nucleus</keyword>
<protein>
    <recommendedName>
        <fullName evidence="9">Dof zinc finger protein</fullName>
    </recommendedName>
</protein>
<evidence type="ECO:0000256" key="8">
    <source>
        <dbReference type="PROSITE-ProRule" id="PRU00071"/>
    </source>
</evidence>
<dbReference type="Proteomes" id="UP001552299">
    <property type="component" value="Unassembled WGS sequence"/>
</dbReference>
<sequence length="220" mass="23549">MDAAQWSKEAAVAETAATTAPAISERKIRRKNDQKQLNCPRCNSNNTKFCYYNNYSLTQPRYFCKTCRRYWTEGGSLRNIPVGGGSRKNKRSITATSSSTPSSSSSSMQIHPKFSSSDQVRDLNLGFQQGGGSGLPELGILRGGGTSGRQMGSNFMHDVFGLQELGLGFQVGAGGATDHDEGRVLFSSSAPRDGVLGQNRGLGGETQGFWNGMMGGGGSW</sequence>
<evidence type="ECO:0000256" key="7">
    <source>
        <dbReference type="ARBA" id="ARBA00023242"/>
    </source>
</evidence>
<feature type="compositionally biased region" description="Low complexity" evidence="10">
    <location>
        <begin position="92"/>
        <end position="107"/>
    </location>
</feature>
<evidence type="ECO:0000259" key="11">
    <source>
        <dbReference type="PROSITE" id="PS50884"/>
    </source>
</evidence>
<feature type="region of interest" description="Disordered" evidence="10">
    <location>
        <begin position="78"/>
        <end position="117"/>
    </location>
</feature>
<dbReference type="InterPro" id="IPR045174">
    <property type="entry name" value="Dof"/>
</dbReference>
<dbReference type="GO" id="GO:0008270">
    <property type="term" value="F:zinc ion binding"/>
    <property type="evidence" value="ECO:0007669"/>
    <property type="project" value="UniProtKB-KW"/>
</dbReference>
<keyword evidence="2 8" id="KW-0863">Zinc-finger</keyword>
<dbReference type="InterPro" id="IPR003851">
    <property type="entry name" value="Znf_Dof"/>
</dbReference>
<evidence type="ECO:0000256" key="6">
    <source>
        <dbReference type="ARBA" id="ARBA00023163"/>
    </source>
</evidence>
<evidence type="ECO:0000256" key="1">
    <source>
        <dbReference type="ARBA" id="ARBA00022723"/>
    </source>
</evidence>
<feature type="domain" description="Dof-type" evidence="11">
    <location>
        <begin position="37"/>
        <end position="91"/>
    </location>
</feature>
<dbReference type="PANTHER" id="PTHR31992">
    <property type="entry name" value="DOF ZINC FINGER PROTEIN DOF1.4-RELATED"/>
    <property type="match status" value="1"/>
</dbReference>
<evidence type="ECO:0000256" key="9">
    <source>
        <dbReference type="RuleBase" id="RU369094"/>
    </source>
</evidence>
<keyword evidence="4 9" id="KW-0805">Transcription regulation</keyword>
<keyword evidence="13" id="KW-1185">Reference proteome</keyword>
<evidence type="ECO:0000256" key="4">
    <source>
        <dbReference type="ARBA" id="ARBA00023015"/>
    </source>
</evidence>
<dbReference type="GO" id="GO:0003677">
    <property type="term" value="F:DNA binding"/>
    <property type="evidence" value="ECO:0007669"/>
    <property type="project" value="UniProtKB-UniRule"/>
</dbReference>
<proteinExistence type="predicted"/>
<keyword evidence="3 9" id="KW-0862">Zinc</keyword>
<evidence type="ECO:0000313" key="12">
    <source>
        <dbReference type="EMBL" id="KAL0923653.1"/>
    </source>
</evidence>
<dbReference type="EMBL" id="JANQDX010000006">
    <property type="protein sequence ID" value="KAL0923653.1"/>
    <property type="molecule type" value="Genomic_DNA"/>
</dbReference>
<gene>
    <name evidence="12" type="ORF">M5K25_007719</name>
</gene>
<reference evidence="12 13" key="1">
    <citation type="journal article" date="2024" name="Plant Biotechnol. J.">
        <title>Dendrobium thyrsiflorum genome and its molecular insights into genes involved in important horticultural traits.</title>
        <authorList>
            <person name="Chen B."/>
            <person name="Wang J.Y."/>
            <person name="Zheng P.J."/>
            <person name="Li K.L."/>
            <person name="Liang Y.M."/>
            <person name="Chen X.F."/>
            <person name="Zhang C."/>
            <person name="Zhao X."/>
            <person name="He X."/>
            <person name="Zhang G.Q."/>
            <person name="Liu Z.J."/>
            <person name="Xu Q."/>
        </authorList>
    </citation>
    <scope>NUCLEOTIDE SEQUENCE [LARGE SCALE GENOMIC DNA]</scope>
    <source>
        <strain evidence="12">GZMU011</strain>
    </source>
</reference>
<keyword evidence="6 9" id="KW-0804">Transcription</keyword>
<comment type="subcellular location">
    <subcellularLocation>
        <location evidence="8 9">Nucleus</location>
    </subcellularLocation>
</comment>
<dbReference type="GO" id="GO:0003700">
    <property type="term" value="F:DNA-binding transcription factor activity"/>
    <property type="evidence" value="ECO:0007669"/>
    <property type="project" value="UniProtKB-UniRule"/>
</dbReference>
<evidence type="ECO:0000256" key="2">
    <source>
        <dbReference type="ARBA" id="ARBA00022771"/>
    </source>
</evidence>
<comment type="function">
    <text evidence="9">Transcription factor that binds specifically to a 5'-AA[AG]G-3' consensus core sequence.</text>
</comment>
<dbReference type="PROSITE" id="PS01361">
    <property type="entry name" value="ZF_DOF_1"/>
    <property type="match status" value="1"/>
</dbReference>
<evidence type="ECO:0000313" key="13">
    <source>
        <dbReference type="Proteomes" id="UP001552299"/>
    </source>
</evidence>
<keyword evidence="5 8" id="KW-0238">DNA-binding</keyword>
<evidence type="ECO:0000256" key="3">
    <source>
        <dbReference type="ARBA" id="ARBA00022833"/>
    </source>
</evidence>
<dbReference type="PANTHER" id="PTHR31992:SF301">
    <property type="entry name" value="DOF ZINC FINGER PROTEIN DOF3.7"/>
    <property type="match status" value="1"/>
</dbReference>
<evidence type="ECO:0000256" key="10">
    <source>
        <dbReference type="SAM" id="MobiDB-lite"/>
    </source>
</evidence>
<dbReference type="AlphaFoldDB" id="A0ABD0VM81"/>
<accession>A0ABD0VM81</accession>
<organism evidence="12 13">
    <name type="scientific">Dendrobium thyrsiflorum</name>
    <name type="common">Pinecone-like raceme dendrobium</name>
    <name type="synonym">Orchid</name>
    <dbReference type="NCBI Taxonomy" id="117978"/>
    <lineage>
        <taxon>Eukaryota</taxon>
        <taxon>Viridiplantae</taxon>
        <taxon>Streptophyta</taxon>
        <taxon>Embryophyta</taxon>
        <taxon>Tracheophyta</taxon>
        <taxon>Spermatophyta</taxon>
        <taxon>Magnoliopsida</taxon>
        <taxon>Liliopsida</taxon>
        <taxon>Asparagales</taxon>
        <taxon>Orchidaceae</taxon>
        <taxon>Epidendroideae</taxon>
        <taxon>Malaxideae</taxon>
        <taxon>Dendrobiinae</taxon>
        <taxon>Dendrobium</taxon>
    </lineage>
</organism>
<dbReference type="PROSITE" id="PS50884">
    <property type="entry name" value="ZF_DOF_2"/>
    <property type="match status" value="1"/>
</dbReference>